<organism evidence="3 4">
    <name type="scientific">Jiangella mangrovi</name>
    <dbReference type="NCBI Taxonomy" id="1524084"/>
    <lineage>
        <taxon>Bacteria</taxon>
        <taxon>Bacillati</taxon>
        <taxon>Actinomycetota</taxon>
        <taxon>Actinomycetes</taxon>
        <taxon>Jiangellales</taxon>
        <taxon>Jiangellaceae</taxon>
        <taxon>Jiangella</taxon>
    </lineage>
</organism>
<dbReference type="GO" id="GO:0004177">
    <property type="term" value="F:aminopeptidase activity"/>
    <property type="evidence" value="ECO:0007669"/>
    <property type="project" value="UniProtKB-KW"/>
</dbReference>
<keyword evidence="3" id="KW-0031">Aminopeptidase</keyword>
<gene>
    <name evidence="3" type="ORF">HD601_000147</name>
</gene>
<dbReference type="InterPro" id="IPR012338">
    <property type="entry name" value="Beta-lactam/transpept-like"/>
</dbReference>
<feature type="domain" description="Peptidase S9 prolyl oligopeptidase catalytic" evidence="2">
    <location>
        <begin position="437"/>
        <end position="640"/>
    </location>
</feature>
<keyword evidence="3" id="KW-0378">Hydrolase</keyword>
<accession>A0A7W9GKZ5</accession>
<comment type="caution">
    <text evidence="3">The sequence shown here is derived from an EMBL/GenBank/DDBJ whole genome shotgun (WGS) entry which is preliminary data.</text>
</comment>
<protein>
    <submittedName>
        <fullName evidence="3">Dipeptidyl aminopeptidase/acylaminoacyl peptidase</fullName>
    </submittedName>
</protein>
<dbReference type="SUPFAM" id="SSF56601">
    <property type="entry name" value="beta-lactamase/transpeptidase-like"/>
    <property type="match status" value="1"/>
</dbReference>
<proteinExistence type="predicted"/>
<sequence length="1104" mass="116763">MTPDDVLALTVPAEPALSPGGARVAYVLKGSDAEADENVSSLWLVSAGGGDARRLTQGRADASPAWSPDGSRLAFLRAADGPAQVWLLPMSGAGEAVALTDLPKGAGAPVWSPDGTRIAFTAPVDTTGQADTDPIVIDRLGYKADGAGLLRGLRPHVHVVDVATGDTTQLTSGDWAAGPVAWSPDGSRLAFPAATADDADLTGASSVYVVPADGGPLGEPVGELRAAGPVTWTRDGGALVVVAQREVVVGHYRLFRVPLDGGPAVDLTVGLDRNVMPGGPGYPGDLPQLAGPAGETVVFCARDRGCTHVFAVPVEGGEVRPLLGGAGRVVSGLSVAGPRAAAVVGGPGSYGEVVLVDVTTGAERALTAHSPADLDLPVAEERVFTVSDGTEVHGWLLRPSSAASDDGRSPAPLLLDIHGGPHNAWSPVPDGGHSYHQLLVRQGWSVLLLNPRASDGYGEVFFAAAVGQWGLADERDFLEPLDQLVAEGVADPDRLAVTGYSYGGYMTCWLTGRTDRFAAAIPGGILSDITSFAGTSDAGHYLAVHETAVPFSDPESAAAQSPYTHVENVTTPTLILHGLNDDRCPPGQAEQWFAALRARGVPARLVLYPGASHLFILAGRPSHRLDYARRIVDWVTEHTSKKEHAMTTTATTLDRDHWQQRLNELAERYRVPGATLGIARGDETLELAYGVTNVETGVEVTTDTLFQIGSISKVWTASVVMALVDAGKLDLDEPVVTYLPELTLADADATARVTMRHLLTHTSGIDGDFFLDTGRGDDCLEKYVAALAGLPLNHPLGATWSYCNSGFTTAGRVIEKLTGQTWDTAMRELLYTPLGLTHTVTLPDDALLYRTAVGHIHEDDEPFRRAPVWVLPRSAGPAGLITSTVADVLAFARLHLAGGVAADGTRVLAADTVAAMQAEQVRLPDPYTLADSWGLGWFRLDWNGTRLIGHDGNTIGQSAFLRVLPEQNVAVTMLTNGGHTRDLYETLIREIFAEVAGVEMTVPLGPPEEPVEVDLAPHVGTYERTSVRLDVWQGESGAKLRMTQTAELAGLDNEPKELDLVAVRDGLYVTRLPGNETWLPVTFYQLADGTPYVHLGVRATPKVS</sequence>
<dbReference type="InterPro" id="IPR011659">
    <property type="entry name" value="WD40"/>
</dbReference>
<keyword evidence="3" id="KW-0645">Protease</keyword>
<evidence type="ECO:0000313" key="3">
    <source>
        <dbReference type="EMBL" id="MBB5785572.1"/>
    </source>
</evidence>
<dbReference type="AlphaFoldDB" id="A0A7W9GKZ5"/>
<dbReference type="InterPro" id="IPR011042">
    <property type="entry name" value="6-blade_b-propeller_TolB-like"/>
</dbReference>
<dbReference type="InterPro" id="IPR050491">
    <property type="entry name" value="AmpC-like"/>
</dbReference>
<dbReference type="Pfam" id="PF00326">
    <property type="entry name" value="Peptidase_S9"/>
    <property type="match status" value="1"/>
</dbReference>
<reference evidence="3 4" key="1">
    <citation type="submission" date="2020-08" db="EMBL/GenBank/DDBJ databases">
        <title>Sequencing the genomes of 1000 actinobacteria strains.</title>
        <authorList>
            <person name="Klenk H.-P."/>
        </authorList>
    </citation>
    <scope>NUCLEOTIDE SEQUENCE [LARGE SCALE GENOMIC DNA]</scope>
    <source>
        <strain evidence="3 4">DSM 102122</strain>
    </source>
</reference>
<dbReference type="InterPro" id="IPR029058">
    <property type="entry name" value="AB_hydrolase_fold"/>
</dbReference>
<dbReference type="Gene3D" id="3.40.50.1820">
    <property type="entry name" value="alpha/beta hydrolase"/>
    <property type="match status" value="1"/>
</dbReference>
<dbReference type="SUPFAM" id="SSF53474">
    <property type="entry name" value="alpha/beta-Hydrolases"/>
    <property type="match status" value="1"/>
</dbReference>
<dbReference type="EMBL" id="JACHMM010000001">
    <property type="protein sequence ID" value="MBB5785572.1"/>
    <property type="molecule type" value="Genomic_DNA"/>
</dbReference>
<dbReference type="SUPFAM" id="SSF82171">
    <property type="entry name" value="DPP6 N-terminal domain-like"/>
    <property type="match status" value="1"/>
</dbReference>
<dbReference type="PANTHER" id="PTHR46825">
    <property type="entry name" value="D-ALANYL-D-ALANINE-CARBOXYPEPTIDASE/ENDOPEPTIDASE AMPH"/>
    <property type="match status" value="1"/>
</dbReference>
<dbReference type="InterPro" id="IPR001466">
    <property type="entry name" value="Beta-lactam-related"/>
</dbReference>
<dbReference type="GO" id="GO:0006508">
    <property type="term" value="P:proteolysis"/>
    <property type="evidence" value="ECO:0007669"/>
    <property type="project" value="InterPro"/>
</dbReference>
<keyword evidence="4" id="KW-1185">Reference proteome</keyword>
<dbReference type="Pfam" id="PF00144">
    <property type="entry name" value="Beta-lactamase"/>
    <property type="match status" value="1"/>
</dbReference>
<dbReference type="Gene3D" id="3.40.710.10">
    <property type="entry name" value="DD-peptidase/beta-lactamase superfamily"/>
    <property type="match status" value="1"/>
</dbReference>
<evidence type="ECO:0000259" key="1">
    <source>
        <dbReference type="Pfam" id="PF00144"/>
    </source>
</evidence>
<feature type="domain" description="Beta-lactamase-related" evidence="1">
    <location>
        <begin position="659"/>
        <end position="982"/>
    </location>
</feature>
<dbReference type="Gene3D" id="2.120.10.30">
    <property type="entry name" value="TolB, C-terminal domain"/>
    <property type="match status" value="2"/>
</dbReference>
<dbReference type="InterPro" id="IPR001375">
    <property type="entry name" value="Peptidase_S9_cat"/>
</dbReference>
<evidence type="ECO:0000259" key="2">
    <source>
        <dbReference type="Pfam" id="PF00326"/>
    </source>
</evidence>
<dbReference type="PANTHER" id="PTHR46825:SF9">
    <property type="entry name" value="BETA-LACTAMASE-RELATED DOMAIN-CONTAINING PROTEIN"/>
    <property type="match status" value="1"/>
</dbReference>
<dbReference type="Proteomes" id="UP000542813">
    <property type="component" value="Unassembled WGS sequence"/>
</dbReference>
<evidence type="ECO:0000313" key="4">
    <source>
        <dbReference type="Proteomes" id="UP000542813"/>
    </source>
</evidence>
<dbReference type="GO" id="GO:0008236">
    <property type="term" value="F:serine-type peptidase activity"/>
    <property type="evidence" value="ECO:0007669"/>
    <property type="project" value="InterPro"/>
</dbReference>
<dbReference type="RefSeq" id="WP_184818400.1">
    <property type="nucleotide sequence ID" value="NZ_JACHMM010000001.1"/>
</dbReference>
<name>A0A7W9GKZ5_9ACTN</name>
<dbReference type="Pfam" id="PF07676">
    <property type="entry name" value="PD40"/>
    <property type="match status" value="2"/>
</dbReference>